<evidence type="ECO:0000313" key="5">
    <source>
        <dbReference type="Proteomes" id="UP000190328"/>
    </source>
</evidence>
<dbReference type="Gene3D" id="1.10.1760.20">
    <property type="match status" value="1"/>
</dbReference>
<keyword evidence="1 3" id="KW-0812">Transmembrane</keyword>
<accession>A0A1T4L1G8</accession>
<evidence type="ECO:0000256" key="2">
    <source>
        <dbReference type="ARBA" id="ARBA00022989"/>
    </source>
</evidence>
<protein>
    <submittedName>
        <fullName evidence="4">Uncharacterized membrane protein</fullName>
    </submittedName>
</protein>
<gene>
    <name evidence="4" type="ORF">SAMN02745116_00487</name>
</gene>
<proteinExistence type="predicted"/>
<dbReference type="STRING" id="263852.SAMN02745116_00487"/>
<dbReference type="Pfam" id="PF07155">
    <property type="entry name" value="ECF-ribofla_trS"/>
    <property type="match status" value="1"/>
</dbReference>
<dbReference type="PANTHER" id="PTHR37815:SF3">
    <property type="entry name" value="UPF0397 PROTEIN SPR0429"/>
    <property type="match status" value="1"/>
</dbReference>
<sequence length="158" mass="16704">MKTKTIVQVGIFTGLTVVLGFVVKIPTGNGLVTLADMSIFALSMLLGKKRGFAIGALSGFLIDVLSGYYQWCLISLLVHGVQGYLAGSFKGKYQPVGVALGAIFMLVGYFVAETLMFNIASGFAALSGNVMQEVVGILGAIPIVLAFKKMNLFQTKGI</sequence>
<feature type="transmembrane region" description="Helical" evidence="3">
    <location>
        <begin position="6"/>
        <end position="23"/>
    </location>
</feature>
<dbReference type="EMBL" id="FUXI01000004">
    <property type="protein sequence ID" value="SJZ48555.1"/>
    <property type="molecule type" value="Genomic_DNA"/>
</dbReference>
<keyword evidence="5" id="KW-1185">Reference proteome</keyword>
<dbReference type="AlphaFoldDB" id="A0A1T4L1G8"/>
<dbReference type="Proteomes" id="UP000190328">
    <property type="component" value="Unassembled WGS sequence"/>
</dbReference>
<evidence type="ECO:0000256" key="3">
    <source>
        <dbReference type="SAM" id="Phobius"/>
    </source>
</evidence>
<dbReference type="OrthoDB" id="411368at2"/>
<feature type="transmembrane region" description="Helical" evidence="3">
    <location>
        <begin position="67"/>
        <end position="86"/>
    </location>
</feature>
<dbReference type="GO" id="GO:0016020">
    <property type="term" value="C:membrane"/>
    <property type="evidence" value="ECO:0007669"/>
    <property type="project" value="InterPro"/>
</dbReference>
<evidence type="ECO:0000313" key="4">
    <source>
        <dbReference type="EMBL" id="SJZ48555.1"/>
    </source>
</evidence>
<feature type="transmembrane region" description="Helical" evidence="3">
    <location>
        <begin position="98"/>
        <end position="124"/>
    </location>
</feature>
<reference evidence="4 5" key="1">
    <citation type="submission" date="2017-02" db="EMBL/GenBank/DDBJ databases">
        <authorList>
            <person name="Peterson S.W."/>
        </authorList>
    </citation>
    <scope>NUCLEOTIDE SEQUENCE [LARGE SCALE GENOMIC DNA]</scope>
    <source>
        <strain evidence="4 5">ATCC BAA-1030</strain>
    </source>
</reference>
<dbReference type="RefSeq" id="WP_078806451.1">
    <property type="nucleotide sequence ID" value="NZ_FUXI01000004.1"/>
</dbReference>
<name>A0A1T4L1G8_9ENTE</name>
<keyword evidence="2 3" id="KW-1133">Transmembrane helix</keyword>
<organism evidence="4 5">
    <name type="scientific">Pilibacter termitis</name>
    <dbReference type="NCBI Taxonomy" id="263852"/>
    <lineage>
        <taxon>Bacteria</taxon>
        <taxon>Bacillati</taxon>
        <taxon>Bacillota</taxon>
        <taxon>Bacilli</taxon>
        <taxon>Lactobacillales</taxon>
        <taxon>Enterococcaceae</taxon>
        <taxon>Pilibacter</taxon>
    </lineage>
</organism>
<keyword evidence="3" id="KW-0472">Membrane</keyword>
<feature type="transmembrane region" description="Helical" evidence="3">
    <location>
        <begin position="30"/>
        <end position="47"/>
    </location>
</feature>
<dbReference type="InterPro" id="IPR009825">
    <property type="entry name" value="ECF_substrate-spec-like"/>
</dbReference>
<evidence type="ECO:0000256" key="1">
    <source>
        <dbReference type="ARBA" id="ARBA00022692"/>
    </source>
</evidence>
<feature type="transmembrane region" description="Helical" evidence="3">
    <location>
        <begin position="130"/>
        <end position="147"/>
    </location>
</feature>
<dbReference type="PANTHER" id="PTHR37815">
    <property type="entry name" value="UPF0397 PROTEIN BC_2624-RELATED"/>
    <property type="match status" value="1"/>
</dbReference>